<evidence type="ECO:0000313" key="2">
    <source>
        <dbReference type="EMBL" id="QNG44617.1"/>
    </source>
</evidence>
<organism evidence="2 3">
    <name type="scientific">Sphingobium yanoikuyae</name>
    <name type="common">Sphingomonas yanoikuyae</name>
    <dbReference type="NCBI Taxonomy" id="13690"/>
    <lineage>
        <taxon>Bacteria</taxon>
        <taxon>Pseudomonadati</taxon>
        <taxon>Pseudomonadota</taxon>
        <taxon>Alphaproteobacteria</taxon>
        <taxon>Sphingomonadales</taxon>
        <taxon>Sphingomonadaceae</taxon>
        <taxon>Sphingobium</taxon>
    </lineage>
</organism>
<evidence type="ECO:0000256" key="1">
    <source>
        <dbReference type="SAM" id="MobiDB-lite"/>
    </source>
</evidence>
<dbReference type="EMBL" id="CP060122">
    <property type="protein sequence ID" value="QNG44617.1"/>
    <property type="molecule type" value="Genomic_DNA"/>
</dbReference>
<feature type="region of interest" description="Disordered" evidence="1">
    <location>
        <begin position="1"/>
        <end position="23"/>
    </location>
</feature>
<gene>
    <name evidence="2" type="ORF">H3V42_22585</name>
</gene>
<dbReference type="AlphaFoldDB" id="A0A9X7UC98"/>
<dbReference type="RefSeq" id="WP_185704010.1">
    <property type="nucleotide sequence ID" value="NZ_DAIPVG010000007.1"/>
</dbReference>
<reference evidence="2 3" key="1">
    <citation type="submission" date="2020-07" db="EMBL/GenBank/DDBJ databases">
        <title>Whole genome sequence of Sphingobium yanoikuyae A3.</title>
        <authorList>
            <person name="Han S.-S."/>
        </authorList>
    </citation>
    <scope>NUCLEOTIDE SEQUENCE [LARGE SCALE GENOMIC DNA]</scope>
    <source>
        <strain evidence="2 3">A3</strain>
    </source>
</reference>
<sequence>MDQPRPNPPAPETRRPRRQWTPERQRRFLAALLEMGNVTHAARAVGMSRSSAHRLRDRLAGTGFDRSWASALALHAARLTDPLAPIRPYKGPIGR</sequence>
<proteinExistence type="predicted"/>
<name>A0A9X7UC98_SPHYA</name>
<protein>
    <submittedName>
        <fullName evidence="2">LysR family transcriptional regulator</fullName>
    </submittedName>
</protein>
<evidence type="ECO:0000313" key="3">
    <source>
        <dbReference type="Proteomes" id="UP000515377"/>
    </source>
</evidence>
<dbReference type="Proteomes" id="UP000515377">
    <property type="component" value="Chromosome"/>
</dbReference>
<accession>A0A9X7UC98</accession>
<feature type="compositionally biased region" description="Pro residues" evidence="1">
    <location>
        <begin position="1"/>
        <end position="11"/>
    </location>
</feature>